<dbReference type="Pfam" id="PF13116">
    <property type="entry name" value="YhdP"/>
    <property type="match status" value="1"/>
</dbReference>
<dbReference type="AlphaFoldDB" id="A0A7W6HM72"/>
<evidence type="ECO:0000259" key="2">
    <source>
        <dbReference type="Pfam" id="PF13116"/>
    </source>
</evidence>
<comment type="caution">
    <text evidence="3">The sequence shown here is derived from an EMBL/GenBank/DDBJ whole genome shotgun (WGS) entry which is preliminary data.</text>
</comment>
<sequence>MTRILRFFAYLLLSLMAMLGAAAIAIETGTVDQALSTGARAAFQSAIGDDLKADIDKTSIRLSQNLHLAVAAENVTLTDPKTGQVVSKAGDVKLVIDPLSLIMGKVSVTEIDVTGIDFDTSRVLAGGDTDLSTLRIDRFPPFMETLFSNLDDVRGFIVRGGLDRLRLGGITIPAKDGIGKPVDVQVEDLIMTRRKDGSLAIQGTTSINGKVSTIAAEASANGTRTTSLTATVTDLIATPFLIKRTPTGVWRDGADTAINIDFYAVRQSETQKPALSARLRTENGLLYIDGDQQELTRADINLAYDFDKLTAEIRPSELDFGPTHIPLTGGFVDLDRLQSATPGAQGIGIDLLIDRGTASVEAAGEEAFPFSVKAFGEFIPSKRHLGVRELTVSTPHGTMQSTVDVQFGDASPEIRFSGKLFEMRTAMVKQLWPYWMASKPRAWVLANLFGGTLSNASIDVLIPAGRMKAIPQPLNLNADELKIAFDISGARMNVTGDLPPIRDLNGHFDLSGQDMEVRIDGGTSYFPSGRKVRVEKGSFGVANTYAKPLMANIAVTVSGAADAMAELATFKPMQALQRTEFVPEDFSGQIKADVQLYGGIIADQKPPPEVWKASLDLSGVALKRPYLDRKITDFDGTLTVDPMNAILHGNGEIDGVPAQIDLTQPVERNTTRPPSWTVKAQLNDSQRAKMVPGLGDIVTGTIDLEISRLDENRQSVKSDLSRATLTLPVIGWSKGAGIPAKVSMELQDKNGVSSLDKFVLDGDGFGASGKLVVSKANGLVEADLDHMKLAAADDFGLSVQVNKGVINAKIRGSSLDGRAFLKKLKGGGAGSAGSGGAEGKSSSTDVDINIDVDKLVGFNDEALSGVKLLYGSRAGAITALKLSALTDTGQAVVVQSSKASYGNDVSLISSDAGTLARFVDLYSHMRGGMLDVKIRGDIGKNWMGNVDLRNFRVENEDRLQKIVTTPATDDGRSLNTAVKRDLDVSSEKFQRAFARLIYQDGVLRTDNGIVRGEQVGASFQGLIKDARGQMEMTGTFMPAYGLNRLFAEVPIIGSILGNGRDRGLLGITFKLKGPVDAPHLIVNPLSIIAPGMFRQIFEFQ</sequence>
<evidence type="ECO:0000256" key="1">
    <source>
        <dbReference type="SAM" id="SignalP"/>
    </source>
</evidence>
<keyword evidence="1" id="KW-0732">Signal</keyword>
<feature type="signal peptide" evidence="1">
    <location>
        <begin position="1"/>
        <end position="25"/>
    </location>
</feature>
<dbReference type="RefSeq" id="WP_162843887.1">
    <property type="nucleotide sequence ID" value="NZ_JACIED010000002.1"/>
</dbReference>
<dbReference type="Proteomes" id="UP000544107">
    <property type="component" value="Unassembled WGS sequence"/>
</dbReference>
<reference evidence="3 4" key="1">
    <citation type="submission" date="2020-08" db="EMBL/GenBank/DDBJ databases">
        <title>Genomic Encyclopedia of Type Strains, Phase IV (KMG-IV): sequencing the most valuable type-strain genomes for metagenomic binning, comparative biology and taxonomic classification.</title>
        <authorList>
            <person name="Goeker M."/>
        </authorList>
    </citation>
    <scope>NUCLEOTIDE SEQUENCE [LARGE SCALE GENOMIC DNA]</scope>
    <source>
        <strain evidence="3 4">DSM 100021</strain>
    </source>
</reference>
<gene>
    <name evidence="3" type="ORF">GGQ71_001996</name>
</gene>
<organism evidence="3 4">
    <name type="scientific">Allorhizobium taibaishanense</name>
    <dbReference type="NCBI Taxonomy" id="887144"/>
    <lineage>
        <taxon>Bacteria</taxon>
        <taxon>Pseudomonadati</taxon>
        <taxon>Pseudomonadota</taxon>
        <taxon>Alphaproteobacteria</taxon>
        <taxon>Hyphomicrobiales</taxon>
        <taxon>Rhizobiaceae</taxon>
        <taxon>Rhizobium/Agrobacterium group</taxon>
        <taxon>Allorhizobium</taxon>
    </lineage>
</organism>
<name>A0A7W6HM72_9HYPH</name>
<evidence type="ECO:0000313" key="4">
    <source>
        <dbReference type="Proteomes" id="UP000544107"/>
    </source>
</evidence>
<proteinExistence type="predicted"/>
<feature type="chain" id="PRO_5030711457" description="YhdP central domain-containing protein" evidence="1">
    <location>
        <begin position="26"/>
        <end position="1100"/>
    </location>
</feature>
<accession>A0A7W6HM72</accession>
<protein>
    <recommendedName>
        <fullName evidence="2">YhdP central domain-containing protein</fullName>
    </recommendedName>
</protein>
<dbReference type="InterPro" id="IPR025263">
    <property type="entry name" value="YhdP_central"/>
</dbReference>
<feature type="domain" description="YhdP central" evidence="2">
    <location>
        <begin position="382"/>
        <end position="822"/>
    </location>
</feature>
<evidence type="ECO:0000313" key="3">
    <source>
        <dbReference type="EMBL" id="MBB4007733.1"/>
    </source>
</evidence>
<dbReference type="EMBL" id="JACIED010000002">
    <property type="protein sequence ID" value="MBB4007733.1"/>
    <property type="molecule type" value="Genomic_DNA"/>
</dbReference>